<dbReference type="Proteomes" id="UP001060215">
    <property type="component" value="Chromosome 12"/>
</dbReference>
<gene>
    <name evidence="1" type="ORF">LOK49_LG11G01794</name>
</gene>
<name>A0ACC0FXQ3_9ERIC</name>
<evidence type="ECO:0000313" key="1">
    <source>
        <dbReference type="EMBL" id="KAI7993581.1"/>
    </source>
</evidence>
<evidence type="ECO:0000313" key="2">
    <source>
        <dbReference type="Proteomes" id="UP001060215"/>
    </source>
</evidence>
<accession>A0ACC0FXQ3</accession>
<reference evidence="1 2" key="1">
    <citation type="journal article" date="2022" name="Plant J.">
        <title>Chromosome-level genome of Camellia lanceoleosa provides a valuable resource for understanding genome evolution and self-incompatibility.</title>
        <authorList>
            <person name="Gong W."/>
            <person name="Xiao S."/>
            <person name="Wang L."/>
            <person name="Liao Z."/>
            <person name="Chang Y."/>
            <person name="Mo W."/>
            <person name="Hu G."/>
            <person name="Li W."/>
            <person name="Zhao G."/>
            <person name="Zhu H."/>
            <person name="Hu X."/>
            <person name="Ji K."/>
            <person name="Xiang X."/>
            <person name="Song Q."/>
            <person name="Yuan D."/>
            <person name="Jin S."/>
            <person name="Zhang L."/>
        </authorList>
    </citation>
    <scope>NUCLEOTIDE SEQUENCE [LARGE SCALE GENOMIC DNA]</scope>
    <source>
        <strain evidence="1">SQ_2022a</strain>
    </source>
</reference>
<sequence length="589" mass="63740">MKRGKDDEKIMGPMFPRLHVNDTEKGGPRAPPRNKMALYEQLSIPSQRFNHGVLPLNPNNSASVVPQHPQASDKEPKQTSIISSNLRQGRSQDEKNPKEMTEGPRKQTDAPAGQEHRDRLANNFDRIPSTGTSLNHESRARAQLQNSMCGIDVSNEPARGVENGFSSILRRDSCPEELRSPNTNGSGYHEDKTSWSVQAGNGERGDDASETSMVDSISGMDISPDDVVGIIGQKHFWKARKAIVNQQRVFAVQVFELHRLIKVQRSIAGSPHLLLEDGAYLGEPLKASSARKLPLEYIVKPSPQIAKHKDDSDNPNRNMECSAENAVGKTSLSSAQHVSQPSICKQFSGNPLSTTVTADSKLSPCFHQPPTGHQWLIPVMSPSEGLIYKPYPGHGFMGPAFGSCGPPGSNPMMGNFVNPAYSVPSPHHHYQGIGVPPTSPPVGHSYFPPYGMPVINPVFSGLASQPGQSGQLSGLCNVLTAQKNGGVIPNVVRLRASKESELQGSTASSPGERALGFGVGPATNGRNALPLFPTSPSTHTLDEVPQLHDVEQPATRVIKVVPHNARSATESVARIFQSIQEERKQYDSA</sequence>
<proteinExistence type="predicted"/>
<protein>
    <submittedName>
        <fullName evidence="1">Protein EARLY FLOWERING 3</fullName>
    </submittedName>
</protein>
<comment type="caution">
    <text evidence="1">The sequence shown here is derived from an EMBL/GenBank/DDBJ whole genome shotgun (WGS) entry which is preliminary data.</text>
</comment>
<keyword evidence="2" id="KW-1185">Reference proteome</keyword>
<organism evidence="1 2">
    <name type="scientific">Camellia lanceoleosa</name>
    <dbReference type="NCBI Taxonomy" id="1840588"/>
    <lineage>
        <taxon>Eukaryota</taxon>
        <taxon>Viridiplantae</taxon>
        <taxon>Streptophyta</taxon>
        <taxon>Embryophyta</taxon>
        <taxon>Tracheophyta</taxon>
        <taxon>Spermatophyta</taxon>
        <taxon>Magnoliopsida</taxon>
        <taxon>eudicotyledons</taxon>
        <taxon>Gunneridae</taxon>
        <taxon>Pentapetalae</taxon>
        <taxon>asterids</taxon>
        <taxon>Ericales</taxon>
        <taxon>Theaceae</taxon>
        <taxon>Camellia</taxon>
    </lineage>
</organism>
<dbReference type="EMBL" id="CM045769">
    <property type="protein sequence ID" value="KAI7993581.1"/>
    <property type="molecule type" value="Genomic_DNA"/>
</dbReference>